<evidence type="ECO:0000313" key="3">
    <source>
        <dbReference type="Proteomes" id="UP000274843"/>
    </source>
</evidence>
<accession>A0A3N2H5I8</accession>
<evidence type="ECO:0000256" key="1">
    <source>
        <dbReference type="SAM" id="SignalP"/>
    </source>
</evidence>
<feature type="chain" id="PRO_5018058580" description="Secreted protein" evidence="1">
    <location>
        <begin position="26"/>
        <end position="84"/>
    </location>
</feature>
<dbReference type="EMBL" id="RKHY01000001">
    <property type="protein sequence ID" value="ROS44181.1"/>
    <property type="molecule type" value="Genomic_DNA"/>
</dbReference>
<name>A0A3N2H5I8_9PSEU</name>
<dbReference type="Proteomes" id="UP000274843">
    <property type="component" value="Unassembled WGS sequence"/>
</dbReference>
<reference evidence="2 3" key="1">
    <citation type="submission" date="2018-11" db="EMBL/GenBank/DDBJ databases">
        <title>Sequencing the genomes of 1000 actinobacteria strains.</title>
        <authorList>
            <person name="Klenk H.-P."/>
        </authorList>
    </citation>
    <scope>NUCLEOTIDE SEQUENCE [LARGE SCALE GENOMIC DNA]</scope>
    <source>
        <strain evidence="2 3">DSM 44348</strain>
    </source>
</reference>
<dbReference type="AlphaFoldDB" id="A0A3N2H5I8"/>
<gene>
    <name evidence="2" type="ORF">EDD35_6613</name>
</gene>
<comment type="caution">
    <text evidence="2">The sequence shown here is derived from an EMBL/GenBank/DDBJ whole genome shotgun (WGS) entry which is preliminary data.</text>
</comment>
<organism evidence="2 3">
    <name type="scientific">Amycolatopsis thermoflava</name>
    <dbReference type="NCBI Taxonomy" id="84480"/>
    <lineage>
        <taxon>Bacteria</taxon>
        <taxon>Bacillati</taxon>
        <taxon>Actinomycetota</taxon>
        <taxon>Actinomycetes</taxon>
        <taxon>Pseudonocardiales</taxon>
        <taxon>Pseudonocardiaceae</taxon>
        <taxon>Amycolatopsis</taxon>
        <taxon>Amycolatopsis methanolica group</taxon>
    </lineage>
</organism>
<sequence>MIKRLLASVAAFLIVGFSFTGVANAAPDGLTTTISTQAVWWYEGTYDTYSDCRNAGVAWVAVQGAISWTCRERSDLRWDLYILD</sequence>
<protein>
    <recommendedName>
        <fullName evidence="4">Secreted protein</fullName>
    </recommendedName>
</protein>
<keyword evidence="3" id="KW-1185">Reference proteome</keyword>
<keyword evidence="1" id="KW-0732">Signal</keyword>
<proteinExistence type="predicted"/>
<evidence type="ECO:0000313" key="2">
    <source>
        <dbReference type="EMBL" id="ROS44181.1"/>
    </source>
</evidence>
<evidence type="ECO:0008006" key="4">
    <source>
        <dbReference type="Google" id="ProtNLM"/>
    </source>
</evidence>
<feature type="signal peptide" evidence="1">
    <location>
        <begin position="1"/>
        <end position="25"/>
    </location>
</feature>